<dbReference type="NCBIfam" id="NF003251">
    <property type="entry name" value="PRK04207.1"/>
    <property type="match status" value="1"/>
</dbReference>
<keyword evidence="1 3" id="KW-0560">Oxidoreductase</keyword>
<dbReference type="KEGG" id="nvn:NVIE_005380"/>
<reference evidence="3 4" key="1">
    <citation type="journal article" date="2014" name="Int. J. Syst. Evol. Microbiol.">
        <title>Nitrososphaera viennensis gen. nov., sp. nov., an aerobic and mesophilic, ammonia-oxidizing archaeon from soil and a member of the archaeal phylum Thaumarchaeota.</title>
        <authorList>
            <person name="Stieglmeier M."/>
            <person name="Klingl A."/>
            <person name="Alves R.J."/>
            <person name="Rittmann S.K."/>
            <person name="Melcher M."/>
            <person name="Leisch N."/>
            <person name="Schleper C."/>
        </authorList>
    </citation>
    <scope>NUCLEOTIDE SEQUENCE [LARGE SCALE GENOMIC DNA]</scope>
    <source>
        <strain evidence="3">EN76</strain>
    </source>
</reference>
<name>A0A060HNE8_9ARCH</name>
<dbReference type="SUPFAM" id="SSF51735">
    <property type="entry name" value="NAD(P)-binding Rossmann-fold domains"/>
    <property type="match status" value="1"/>
</dbReference>
<dbReference type="Gene3D" id="3.30.360.10">
    <property type="entry name" value="Dihydrodipicolinate Reductase, domain 2"/>
    <property type="match status" value="1"/>
</dbReference>
<dbReference type="EC" id="1.2.1.59" evidence="3"/>
<evidence type="ECO:0000256" key="1">
    <source>
        <dbReference type="ARBA" id="ARBA00023002"/>
    </source>
</evidence>
<evidence type="ECO:0000313" key="4">
    <source>
        <dbReference type="Proteomes" id="UP000027093"/>
    </source>
</evidence>
<protein>
    <submittedName>
        <fullName evidence="3">Putative glyceraldehyde-3-phosphate dehydrogenase, phosphorylating</fullName>
        <ecNumber evidence="3">1.2.1.59</ecNumber>
    </submittedName>
</protein>
<dbReference type="HOGENOM" id="CLU_069533_0_0_2"/>
<dbReference type="GO" id="GO:0043891">
    <property type="term" value="F:glyceraldehyde-3-phosphate dehydrogenase [NAD(P)+] (phosphorylating) activity"/>
    <property type="evidence" value="ECO:0007669"/>
    <property type="project" value="UniProtKB-EC"/>
</dbReference>
<dbReference type="AlphaFoldDB" id="A0A060HNE8"/>
<dbReference type="Proteomes" id="UP000027093">
    <property type="component" value="Chromosome"/>
</dbReference>
<evidence type="ECO:0000313" key="3">
    <source>
        <dbReference type="EMBL" id="AIC14737.1"/>
    </source>
</evidence>
<keyword evidence="4" id="KW-1185">Reference proteome</keyword>
<accession>A0A060HNE8</accession>
<evidence type="ECO:0000256" key="2">
    <source>
        <dbReference type="PIRSR" id="PIRSR000149-1"/>
    </source>
</evidence>
<dbReference type="Gene3D" id="3.40.50.720">
    <property type="entry name" value="NAD(P)-binding Rossmann-like Domain"/>
    <property type="match status" value="1"/>
</dbReference>
<gene>
    <name evidence="3" type="primary">gap</name>
    <name evidence="3" type="ORF">NVIE_005380</name>
</gene>
<organism evidence="3 4">
    <name type="scientific">Nitrososphaera viennensis EN76</name>
    <dbReference type="NCBI Taxonomy" id="926571"/>
    <lineage>
        <taxon>Archaea</taxon>
        <taxon>Nitrososphaerota</taxon>
        <taxon>Nitrososphaeria</taxon>
        <taxon>Nitrososphaerales</taxon>
        <taxon>Nitrososphaeraceae</taxon>
        <taxon>Nitrososphaera</taxon>
    </lineage>
</organism>
<dbReference type="STRING" id="926571.NVIE_005380"/>
<proteinExistence type="predicted"/>
<dbReference type="PIRSF" id="PIRSF000149">
    <property type="entry name" value="GAP_DH"/>
    <property type="match status" value="1"/>
</dbReference>
<dbReference type="CDD" id="cd18127">
    <property type="entry name" value="GAPDH_II_C"/>
    <property type="match status" value="1"/>
</dbReference>
<dbReference type="EMBL" id="CP007536">
    <property type="protein sequence ID" value="AIC14737.1"/>
    <property type="molecule type" value="Genomic_DNA"/>
</dbReference>
<feature type="active site" description="Nucleophile" evidence="2">
    <location>
        <position position="176"/>
    </location>
</feature>
<sequence length="379" mass="43092">MKENSRQESGKIYNPRLAKTPCPQRKKRVRMILVKVFINGYGNIGRRLATALSADKEIQFVGVAKYTIDDKVKEALDNRYSVFVPENMVAAFKEKGYNVTGPVKDAVAAADLVVDAAKEGGGFENKKAMYEPMKKTAIFQGGEDRHGEMAVADMIHNSRVNYSKAQGRTYVIQGSCNVSGMGRIMQPLVEKYGPRIKRWDVSLIRRWADLEDTKAVKDSIEWDRHPHHQDDVKDFIPDANLYVDAFKVPSRMMHLHHMAIRFDGKAPTKDELLECYRNEFGVAILNSAKGTGDVRKKAMELGFAHGDTNMVHIHSDILRVQDDTVKLGYSDDQTGMVIPENHLLIQSMAFRRPREEALKRTDSLFQMSKKRKILEEEFK</sequence>
<dbReference type="SUPFAM" id="SSF55347">
    <property type="entry name" value="Glyceraldehyde-3-phosphate dehydrogenase-like, C-terminal domain"/>
    <property type="match status" value="1"/>
</dbReference>
<dbReference type="InterPro" id="IPR020831">
    <property type="entry name" value="GlycerAld/Erythrose_P_DH"/>
</dbReference>
<dbReference type="InterPro" id="IPR036291">
    <property type="entry name" value="NAD(P)-bd_dom_sf"/>
</dbReference>